<dbReference type="InterPro" id="IPR011989">
    <property type="entry name" value="ARM-like"/>
</dbReference>
<proteinExistence type="predicted"/>
<dbReference type="EMBL" id="BJLP01000003">
    <property type="protein sequence ID" value="GEA79909.1"/>
    <property type="molecule type" value="Genomic_DNA"/>
</dbReference>
<evidence type="ECO:0000313" key="2">
    <source>
        <dbReference type="Proteomes" id="UP000315842"/>
    </source>
</evidence>
<organism evidence="1 2">
    <name type="scientific">Cellulomonas uda</name>
    <dbReference type="NCBI Taxonomy" id="1714"/>
    <lineage>
        <taxon>Bacteria</taxon>
        <taxon>Bacillati</taxon>
        <taxon>Actinomycetota</taxon>
        <taxon>Actinomycetes</taxon>
        <taxon>Micrococcales</taxon>
        <taxon>Cellulomonadaceae</taxon>
        <taxon>Cellulomonas</taxon>
    </lineage>
</organism>
<dbReference type="Gene3D" id="1.25.10.10">
    <property type="entry name" value="Leucine-rich Repeat Variant"/>
    <property type="match status" value="1"/>
</dbReference>
<name>A0A4Y3K5Y8_CELUD</name>
<keyword evidence="2" id="KW-1185">Reference proteome</keyword>
<accession>A0A4Y3K5Y8</accession>
<protein>
    <submittedName>
        <fullName evidence="1">Uncharacterized protein</fullName>
    </submittedName>
</protein>
<dbReference type="RefSeq" id="WP_244937609.1">
    <property type="nucleotide sequence ID" value="NZ_BJLP01000003.1"/>
</dbReference>
<dbReference type="Proteomes" id="UP000315842">
    <property type="component" value="Unassembled WGS sequence"/>
</dbReference>
<sequence length="241" mass="25605">MTGGTRAAWRRELTDLTDDEVVALLGTHSGLPGPRANLTLLAAFGDVAREPLVRRLAGDGDEYLAACGAAALGRLLADASGPRLDELVDVLTARADDERWRVREGAAMAVQRLGAADPAATVALVRRWLADPRPLVVRAAVAGACEPALLAVPELRALALEACARGTDVLRAVPAGERRTPDVRTLRQALGYCWSVAVAADPERGLAAFAALERDDDADVAWVVRENRGKRRLAVLLDPDV</sequence>
<dbReference type="SUPFAM" id="SSF48371">
    <property type="entry name" value="ARM repeat"/>
    <property type="match status" value="1"/>
</dbReference>
<reference evidence="1 2" key="1">
    <citation type="submission" date="2019-06" db="EMBL/GenBank/DDBJ databases">
        <title>Whole genome shotgun sequence of Cellulomonas uda NBRC 3747.</title>
        <authorList>
            <person name="Hosoyama A."/>
            <person name="Uohara A."/>
            <person name="Ohji S."/>
            <person name="Ichikawa N."/>
        </authorList>
    </citation>
    <scope>NUCLEOTIDE SEQUENCE [LARGE SCALE GENOMIC DNA]</scope>
    <source>
        <strain evidence="1 2">NBRC 3747</strain>
    </source>
</reference>
<dbReference type="InterPro" id="IPR016024">
    <property type="entry name" value="ARM-type_fold"/>
</dbReference>
<dbReference type="AlphaFoldDB" id="A0A4Y3K5Y8"/>
<evidence type="ECO:0000313" key="1">
    <source>
        <dbReference type="EMBL" id="GEA79909.1"/>
    </source>
</evidence>
<comment type="caution">
    <text evidence="1">The sequence shown here is derived from an EMBL/GenBank/DDBJ whole genome shotgun (WGS) entry which is preliminary data.</text>
</comment>
<gene>
    <name evidence="1" type="ORF">CUD01_03530</name>
</gene>